<evidence type="ECO:0000313" key="10">
    <source>
        <dbReference type="Proteomes" id="UP000199582"/>
    </source>
</evidence>
<feature type="transmembrane region" description="Helical" evidence="7">
    <location>
        <begin position="279"/>
        <end position="301"/>
    </location>
</feature>
<dbReference type="PRINTS" id="PR00762">
    <property type="entry name" value="CLCHANNEL"/>
</dbReference>
<reference evidence="9 10" key="1">
    <citation type="submission" date="2016-10" db="EMBL/GenBank/DDBJ databases">
        <authorList>
            <person name="de Groot N.N."/>
        </authorList>
    </citation>
    <scope>NUCLEOTIDE SEQUENCE [LARGE SCALE GENOMIC DNA]</scope>
    <source>
        <strain evidence="9 10">DSM 100674</strain>
    </source>
</reference>
<feature type="transmembrane region" description="Helical" evidence="7">
    <location>
        <begin position="176"/>
        <end position="195"/>
    </location>
</feature>
<keyword evidence="2" id="KW-1003">Cell membrane</keyword>
<sequence length="431" mass="45732">MDIGSLSLLLVGSILLLLSLGVPLAFAAALVGLVLGYSLFGIPGIILLMQRVYSISTEYILLSVPLFLLMAALLERSGIAREMFNALDAWTGRIRGGVLIVTALMGTIMAAMSGIIGGEIVILGLVALPQMLRLGYNRKLSIGMTCAAGSLGTMLPPSVVLIVYGLVAGTSISDLFLAGIIPGLLLATGYIAYALGRCHLQPEMAPKVDRQPVPFADKMRASKGMIAPVLLVGVIFGFIYGGVTSITEAAAMAALLTFVVVSLRGEMTWVLFSGALKQTLVSIGVILWVTFGATMLTGSFSLAGGPSYIARSITELGVSPFATILVILLLFVILGMFIDWIGILLLTMPVLIPVVSSLGYDLIWFGILFCLTMQISYLTPPFGPAAFYLKSVVPEDISIVEIFHSFIPFIVIQIVVIALVLLFPQLSLALL</sequence>
<comment type="caution">
    <text evidence="7">Lacks conserved residue(s) required for the propagation of feature annotation.</text>
</comment>
<keyword evidence="3 7" id="KW-0997">Cell inner membrane</keyword>
<keyword evidence="5 7" id="KW-1133">Transmembrane helix</keyword>
<gene>
    <name evidence="9" type="ORF">SAMN05443999_105250</name>
</gene>
<comment type="similarity">
    <text evidence="7">Belongs to the TRAP transporter large permease family.</text>
</comment>
<dbReference type="InterPro" id="IPR004681">
    <property type="entry name" value="TRAP_DctM"/>
</dbReference>
<evidence type="ECO:0000256" key="7">
    <source>
        <dbReference type="RuleBase" id="RU369079"/>
    </source>
</evidence>
<dbReference type="STRING" id="1287727.SAMN05443999_105250"/>
<dbReference type="GO" id="GO:0005886">
    <property type="term" value="C:plasma membrane"/>
    <property type="evidence" value="ECO:0007669"/>
    <property type="project" value="UniProtKB-SubCell"/>
</dbReference>
<feature type="transmembrane region" description="Helical" evidence="7">
    <location>
        <begin position="225"/>
        <end position="243"/>
    </location>
</feature>
<evidence type="ECO:0000256" key="4">
    <source>
        <dbReference type="ARBA" id="ARBA00022692"/>
    </source>
</evidence>
<evidence type="ECO:0000256" key="1">
    <source>
        <dbReference type="ARBA" id="ARBA00004429"/>
    </source>
</evidence>
<accession>A0A1H7QE33</accession>
<organism evidence="9 10">
    <name type="scientific">Roseovarius azorensis</name>
    <dbReference type="NCBI Taxonomy" id="1287727"/>
    <lineage>
        <taxon>Bacteria</taxon>
        <taxon>Pseudomonadati</taxon>
        <taxon>Pseudomonadota</taxon>
        <taxon>Alphaproteobacteria</taxon>
        <taxon>Rhodobacterales</taxon>
        <taxon>Roseobacteraceae</taxon>
        <taxon>Roseovarius</taxon>
    </lineage>
</organism>
<dbReference type="OrthoDB" id="7339120at2"/>
<dbReference type="Proteomes" id="UP000199582">
    <property type="component" value="Unassembled WGS sequence"/>
</dbReference>
<dbReference type="AlphaFoldDB" id="A0A1H7QE33"/>
<comment type="function">
    <text evidence="7">Part of the tripartite ATP-independent periplasmic (TRAP) transport system.</text>
</comment>
<dbReference type="Pfam" id="PF06808">
    <property type="entry name" value="DctM"/>
    <property type="match status" value="1"/>
</dbReference>
<feature type="transmembrane region" description="Helical" evidence="7">
    <location>
        <begin position="140"/>
        <end position="164"/>
    </location>
</feature>
<feature type="transmembrane region" description="Helical" evidence="7">
    <location>
        <begin position="99"/>
        <end position="128"/>
    </location>
</feature>
<protein>
    <recommendedName>
        <fullName evidence="7">TRAP transporter large permease protein</fullName>
    </recommendedName>
</protein>
<comment type="subunit">
    <text evidence="7">The complex comprises the extracytoplasmic solute receptor protein and the two transmembrane proteins.</text>
</comment>
<evidence type="ECO:0000256" key="5">
    <source>
        <dbReference type="ARBA" id="ARBA00022989"/>
    </source>
</evidence>
<feature type="transmembrane region" description="Helical" evidence="7">
    <location>
        <begin position="249"/>
        <end position="272"/>
    </location>
</feature>
<feature type="transmembrane region" description="Helical" evidence="7">
    <location>
        <begin position="321"/>
        <end position="346"/>
    </location>
</feature>
<dbReference type="PANTHER" id="PTHR33362:SF7">
    <property type="entry name" value="SLL1103 PROTEIN"/>
    <property type="match status" value="1"/>
</dbReference>
<feature type="transmembrane region" description="Helical" evidence="7">
    <location>
        <begin position="37"/>
        <end position="53"/>
    </location>
</feature>
<dbReference type="PANTHER" id="PTHR33362">
    <property type="entry name" value="SIALIC ACID TRAP TRANSPORTER PERMEASE PROTEIN SIAT-RELATED"/>
    <property type="match status" value="1"/>
</dbReference>
<comment type="subcellular location">
    <subcellularLocation>
        <location evidence="1 7">Cell inner membrane</location>
        <topology evidence="1 7">Multi-pass membrane protein</topology>
    </subcellularLocation>
</comment>
<dbReference type="InterPro" id="IPR010656">
    <property type="entry name" value="DctM"/>
</dbReference>
<feature type="transmembrane region" description="Helical" evidence="7">
    <location>
        <begin position="397"/>
        <end position="423"/>
    </location>
</feature>
<keyword evidence="7" id="KW-0813">Transport</keyword>
<evidence type="ECO:0000256" key="6">
    <source>
        <dbReference type="ARBA" id="ARBA00023136"/>
    </source>
</evidence>
<proteinExistence type="inferred from homology"/>
<dbReference type="GO" id="GO:0015108">
    <property type="term" value="F:chloride transmembrane transporter activity"/>
    <property type="evidence" value="ECO:0007669"/>
    <property type="project" value="InterPro"/>
</dbReference>
<dbReference type="EMBL" id="FOAG01000005">
    <property type="protein sequence ID" value="SEL46350.1"/>
    <property type="molecule type" value="Genomic_DNA"/>
</dbReference>
<evidence type="ECO:0000259" key="8">
    <source>
        <dbReference type="Pfam" id="PF06808"/>
    </source>
</evidence>
<feature type="transmembrane region" description="Helical" evidence="7">
    <location>
        <begin position="60"/>
        <end position="79"/>
    </location>
</feature>
<evidence type="ECO:0000256" key="2">
    <source>
        <dbReference type="ARBA" id="ARBA00022475"/>
    </source>
</evidence>
<feature type="domain" description="TRAP C4-dicarboxylate transport system permease DctM subunit" evidence="8">
    <location>
        <begin position="12"/>
        <end position="426"/>
    </location>
</feature>
<dbReference type="RefSeq" id="WP_093035879.1">
    <property type="nucleotide sequence ID" value="NZ_FOAG01000005.1"/>
</dbReference>
<evidence type="ECO:0000313" key="9">
    <source>
        <dbReference type="EMBL" id="SEL46350.1"/>
    </source>
</evidence>
<dbReference type="InterPro" id="IPR001807">
    <property type="entry name" value="ClC"/>
</dbReference>
<keyword evidence="6 7" id="KW-0472">Membrane</keyword>
<evidence type="ECO:0000256" key="3">
    <source>
        <dbReference type="ARBA" id="ARBA00022519"/>
    </source>
</evidence>
<keyword evidence="4 7" id="KW-0812">Transmembrane</keyword>
<name>A0A1H7QE33_9RHOB</name>
<dbReference type="PIRSF" id="PIRSF006066">
    <property type="entry name" value="HI0050"/>
    <property type="match status" value="1"/>
</dbReference>
<dbReference type="NCBIfam" id="TIGR00786">
    <property type="entry name" value="dctM"/>
    <property type="match status" value="1"/>
</dbReference>
<keyword evidence="10" id="KW-1185">Reference proteome</keyword>